<protein>
    <recommendedName>
        <fullName evidence="5">Dual-action ribosomal maturation protein DarP</fullName>
    </recommendedName>
    <alternativeName>
        <fullName evidence="5">Large ribosomal subunit assembly factor DarP</fullName>
    </alternativeName>
</protein>
<evidence type="ECO:0000256" key="3">
    <source>
        <dbReference type="ARBA" id="ARBA00022730"/>
    </source>
</evidence>
<reference evidence="7" key="1">
    <citation type="journal article" date="2019" name="Int J Environ Res Public Health">
        <title>Characterization of Chromosome-Mediated BlaOXA-894 in Shewanella xiamenensis Isolated from Pig Wastewater.</title>
        <authorList>
            <person name="Zou H."/>
            <person name="Zhou Z."/>
            <person name="Xia H."/>
            <person name="Zhao Q."/>
            <person name="Li X."/>
        </authorList>
    </citation>
    <scope>NUCLEOTIDE SEQUENCE</scope>
    <source>
        <strain evidence="7">2015oxa</strain>
    </source>
</reference>
<dbReference type="Proteomes" id="UP001152518">
    <property type="component" value="Unassembled WGS sequence"/>
</dbReference>
<keyword evidence="10" id="KW-1185">Reference proteome</keyword>
<dbReference type="AlphaFoldDB" id="A0A073KKQ0"/>
<reference evidence="8 10" key="3">
    <citation type="submission" date="2022-09" db="EMBL/GenBank/DDBJ databases">
        <title>The outer-membrane cytochrome OmcA is essential for infection of Shewanella oneidensis by a zebrafish-associated bacteriophage.</title>
        <authorList>
            <person name="Grenfell A.W."/>
            <person name="Intile P."/>
            <person name="Mcfarlane J."/>
            <person name="Leung D."/>
            <person name="Abdalla K."/>
            <person name="Wold M."/>
            <person name="Kees E."/>
            <person name="Gralnick J."/>
        </authorList>
    </citation>
    <scope>NUCLEOTIDE SEQUENCE [LARGE SCALE GENOMIC DNA]</scope>
    <source>
        <strain evidence="8 10">NF-5</strain>
    </source>
</reference>
<dbReference type="GO" id="GO:0005829">
    <property type="term" value="C:cytosol"/>
    <property type="evidence" value="ECO:0007669"/>
    <property type="project" value="TreeGrafter"/>
</dbReference>
<evidence type="ECO:0000256" key="1">
    <source>
        <dbReference type="ARBA" id="ARBA00022490"/>
    </source>
</evidence>
<dbReference type="PANTHER" id="PTHR38101:SF1">
    <property type="entry name" value="UPF0307 PROTEIN YJGA"/>
    <property type="match status" value="1"/>
</dbReference>
<dbReference type="RefSeq" id="WP_037422477.1">
    <property type="nucleotide sequence ID" value="NZ_AP025014.1"/>
</dbReference>
<comment type="similarity">
    <text evidence="5">Belongs to the DarP family.</text>
</comment>
<sequence length="177" mass="20628">MKIVGDSEHFKQPYDSNDDYVSKTEDKRDCEAAQKVGMELVSLSKTQLDKIELDEHLYDSIQQAHKIKPKTEAYRRHMQYIGKLMRNVDIEPIKASLAVVLNKNSNETAKLQMFEKMRERLLTQGDGEIQTLVEHYPQLDRQKLRTLVRQATKELAKGPESKSSKELFKYLRSEIQD</sequence>
<evidence type="ECO:0000256" key="5">
    <source>
        <dbReference type="HAMAP-Rule" id="MF_00765"/>
    </source>
</evidence>
<dbReference type="Gene3D" id="1.10.60.30">
    <property type="entry name" value="PSPTO4464-like domains"/>
    <property type="match status" value="2"/>
</dbReference>
<dbReference type="CDD" id="cd16331">
    <property type="entry name" value="YjgA-like"/>
    <property type="match status" value="1"/>
</dbReference>
<dbReference type="NCBIfam" id="NF003593">
    <property type="entry name" value="PRK05255.1-1"/>
    <property type="match status" value="1"/>
</dbReference>
<proteinExistence type="inferred from homology"/>
<dbReference type="InterPro" id="IPR023153">
    <property type="entry name" value="DarP_sf"/>
</dbReference>
<dbReference type="OrthoDB" id="5293604at2"/>
<dbReference type="Proteomes" id="UP001187859">
    <property type="component" value="Unassembled WGS sequence"/>
</dbReference>
<dbReference type="GO" id="GO:1902626">
    <property type="term" value="P:assembly of large subunit precursor of preribosome"/>
    <property type="evidence" value="ECO:0007669"/>
    <property type="project" value="UniProtKB-UniRule"/>
</dbReference>
<reference evidence="9" key="4">
    <citation type="submission" date="2023-05" db="EMBL/GenBank/DDBJ databases">
        <title>Colonisation of extended spectrum b-lactamase- and carbapenemase-producing bacteria on hospital surfaces from low- and middle-income countries.</title>
        <authorList>
            <person name="Nieto-Rosado M."/>
            <person name="Sands K."/>
            <person name="Iregbu K."/>
            <person name="Zahra R."/>
            <person name="Mazarati J.B."/>
            <person name="Mehtar S."/>
            <person name="Barnards-Group B."/>
            <person name="Walsh T.R."/>
        </authorList>
    </citation>
    <scope>NUCLEOTIDE SEQUENCE</scope>
    <source>
        <strain evidence="9">PP-E493</strain>
    </source>
</reference>
<evidence type="ECO:0000256" key="4">
    <source>
        <dbReference type="ARBA" id="ARBA00022884"/>
    </source>
</evidence>
<dbReference type="InterPro" id="IPR006839">
    <property type="entry name" value="DarP"/>
</dbReference>
<comment type="caution">
    <text evidence="9">The sequence shown here is derived from an EMBL/GenBank/DDBJ whole genome shotgun (WGS) entry which is preliminary data.</text>
</comment>
<dbReference type="PANTHER" id="PTHR38101">
    <property type="entry name" value="UPF0307 PROTEIN YJGA"/>
    <property type="match status" value="1"/>
</dbReference>
<dbReference type="Proteomes" id="UP001159075">
    <property type="component" value="Unassembled WGS sequence"/>
</dbReference>
<dbReference type="EMBL" id="SUNE01000023">
    <property type="protein sequence ID" value="MDG5902075.1"/>
    <property type="molecule type" value="Genomic_DNA"/>
</dbReference>
<evidence type="ECO:0000313" key="9">
    <source>
        <dbReference type="EMBL" id="MDV5391697.1"/>
    </source>
</evidence>
<keyword evidence="1 5" id="KW-0963">Cytoplasm</keyword>
<keyword evidence="2 5" id="KW-0690">Ribosome biogenesis</keyword>
<dbReference type="EMBL" id="JAOTLW010000017">
    <property type="protein sequence ID" value="MDI5833043.1"/>
    <property type="molecule type" value="Genomic_DNA"/>
</dbReference>
<dbReference type="GO" id="GO:0043022">
    <property type="term" value="F:ribosome binding"/>
    <property type="evidence" value="ECO:0007669"/>
    <property type="project" value="UniProtKB-UniRule"/>
</dbReference>
<keyword evidence="4 5" id="KW-0694">RNA-binding</keyword>
<name>A0A073KKQ0_9GAMM</name>
<reference evidence="7" key="2">
    <citation type="submission" date="2019-04" db="EMBL/GenBank/DDBJ databases">
        <authorList>
            <person name="Zou H."/>
        </authorList>
    </citation>
    <scope>NUCLEOTIDE SEQUENCE</scope>
    <source>
        <strain evidence="7">2015oxa</strain>
    </source>
</reference>
<dbReference type="GO" id="GO:0019843">
    <property type="term" value="F:rRNA binding"/>
    <property type="evidence" value="ECO:0007669"/>
    <property type="project" value="UniProtKB-UniRule"/>
</dbReference>
<organism evidence="9 11">
    <name type="scientific">Shewanella xiamenensis</name>
    <dbReference type="NCBI Taxonomy" id="332186"/>
    <lineage>
        <taxon>Bacteria</taxon>
        <taxon>Pseudomonadati</taxon>
        <taxon>Pseudomonadota</taxon>
        <taxon>Gammaproteobacteria</taxon>
        <taxon>Alteromonadales</taxon>
        <taxon>Shewanellaceae</taxon>
        <taxon>Shewanella</taxon>
    </lineage>
</organism>
<evidence type="ECO:0000313" key="7">
    <source>
        <dbReference type="EMBL" id="MDG5902075.1"/>
    </source>
</evidence>
<feature type="compositionally biased region" description="Basic and acidic residues" evidence="6">
    <location>
        <begin position="1"/>
        <end position="12"/>
    </location>
</feature>
<dbReference type="SUPFAM" id="SSF158710">
    <property type="entry name" value="PSPTO4464-like"/>
    <property type="match status" value="1"/>
</dbReference>
<gene>
    <name evidence="9" type="primary">yjgA</name>
    <name evidence="5" type="synonym">darP</name>
    <name evidence="7" type="ORF">E2650_19685</name>
    <name evidence="8" type="ORF">ODY93_15790</name>
    <name evidence="9" type="ORF">QM089_15875</name>
</gene>
<dbReference type="HAMAP" id="MF_00765">
    <property type="entry name" value="DarP"/>
    <property type="match status" value="1"/>
</dbReference>
<evidence type="ECO:0000313" key="8">
    <source>
        <dbReference type="EMBL" id="MDI5833043.1"/>
    </source>
</evidence>
<dbReference type="Pfam" id="PF04751">
    <property type="entry name" value="DarP"/>
    <property type="match status" value="1"/>
</dbReference>
<evidence type="ECO:0000313" key="10">
    <source>
        <dbReference type="Proteomes" id="UP001159075"/>
    </source>
</evidence>
<dbReference type="GeneID" id="75187236"/>
<comment type="function">
    <text evidence="5">Member of a network of 50S ribosomal subunit biogenesis factors which assembles along the 30S-50S interface, preventing incorrect 23S rRNA structures from forming. Promotes peptidyl transferase center (PTC) maturation.</text>
</comment>
<dbReference type="EMBL" id="JASGOQ010000001">
    <property type="protein sequence ID" value="MDV5391697.1"/>
    <property type="molecule type" value="Genomic_DNA"/>
</dbReference>
<comment type="subcellular location">
    <subcellularLocation>
        <location evidence="5">Cytoplasm</location>
    </subcellularLocation>
    <text evidence="5">Associates with late stage pre-50S ribosomal subunits.</text>
</comment>
<evidence type="ECO:0000313" key="11">
    <source>
        <dbReference type="Proteomes" id="UP001187859"/>
    </source>
</evidence>
<evidence type="ECO:0000256" key="2">
    <source>
        <dbReference type="ARBA" id="ARBA00022517"/>
    </source>
</evidence>
<keyword evidence="3 5" id="KW-0699">rRNA-binding</keyword>
<accession>A0A073KKQ0</accession>
<dbReference type="PIRSF" id="PIRSF016183">
    <property type="entry name" value="UCP016183"/>
    <property type="match status" value="1"/>
</dbReference>
<evidence type="ECO:0000256" key="6">
    <source>
        <dbReference type="SAM" id="MobiDB-lite"/>
    </source>
</evidence>
<feature type="region of interest" description="Disordered" evidence="6">
    <location>
        <begin position="1"/>
        <end position="25"/>
    </location>
</feature>